<keyword evidence="2" id="KW-1185">Reference proteome</keyword>
<protein>
    <submittedName>
        <fullName evidence="1">Uncharacterized protein</fullName>
    </submittedName>
</protein>
<dbReference type="EMBL" id="AP021861">
    <property type="protein sequence ID" value="BBO33782.1"/>
    <property type="molecule type" value="Genomic_DNA"/>
</dbReference>
<gene>
    <name evidence="1" type="ORF">PLANPX_3394</name>
</gene>
<dbReference type="KEGG" id="lpav:PLANPX_3394"/>
<evidence type="ECO:0000313" key="2">
    <source>
        <dbReference type="Proteomes" id="UP000326837"/>
    </source>
</evidence>
<sequence length="45" mass="4924">MYGWSDSTTGALRGDAQPLAVEPLARGVVLTTNIILARWHSVWRG</sequence>
<reference evidence="2" key="1">
    <citation type="submission" date="2019-10" db="EMBL/GenBank/DDBJ databases">
        <title>Lacipirellula parvula gen. nov., sp. nov., representing a lineage of planctomycetes widespread in freshwater anoxic habitats, and description of the family Lacipirellulaceae.</title>
        <authorList>
            <person name="Dedysh S.N."/>
            <person name="Kulichevskaya I.S."/>
            <person name="Beletsky A.V."/>
            <person name="Rakitin A.L."/>
            <person name="Mardanov A.V."/>
            <person name="Ivanova A.A."/>
            <person name="Saltykova V.X."/>
            <person name="Rijpstra W.I.C."/>
            <person name="Sinninghe Damste J.S."/>
            <person name="Ravin N.V."/>
        </authorList>
    </citation>
    <scope>NUCLEOTIDE SEQUENCE [LARGE SCALE GENOMIC DNA]</scope>
    <source>
        <strain evidence="2">PX69</strain>
    </source>
</reference>
<name>A0A5K7XCT3_9BACT</name>
<evidence type="ECO:0000313" key="1">
    <source>
        <dbReference type="EMBL" id="BBO33782.1"/>
    </source>
</evidence>
<dbReference type="AlphaFoldDB" id="A0A5K7XCT3"/>
<accession>A0A5K7XCT3</accession>
<proteinExistence type="predicted"/>
<organism evidence="1 2">
    <name type="scientific">Lacipirellula parvula</name>
    <dbReference type="NCBI Taxonomy" id="2650471"/>
    <lineage>
        <taxon>Bacteria</taxon>
        <taxon>Pseudomonadati</taxon>
        <taxon>Planctomycetota</taxon>
        <taxon>Planctomycetia</taxon>
        <taxon>Pirellulales</taxon>
        <taxon>Lacipirellulaceae</taxon>
        <taxon>Lacipirellula</taxon>
    </lineage>
</organism>
<dbReference type="Proteomes" id="UP000326837">
    <property type="component" value="Chromosome"/>
</dbReference>